<dbReference type="Gene3D" id="1.10.10.10">
    <property type="entry name" value="Winged helix-like DNA-binding domain superfamily/Winged helix DNA-binding domain"/>
    <property type="match status" value="1"/>
</dbReference>
<dbReference type="Proteomes" id="UP000634529">
    <property type="component" value="Unassembled WGS sequence"/>
</dbReference>
<keyword evidence="2" id="KW-0805">Transcription regulation</keyword>
<evidence type="ECO:0000256" key="4">
    <source>
        <dbReference type="ARBA" id="ARBA00023163"/>
    </source>
</evidence>
<evidence type="ECO:0000313" key="7">
    <source>
        <dbReference type="Proteomes" id="UP000634529"/>
    </source>
</evidence>
<dbReference type="Pfam" id="PF00126">
    <property type="entry name" value="HTH_1"/>
    <property type="match status" value="1"/>
</dbReference>
<dbReference type="SUPFAM" id="SSF46785">
    <property type="entry name" value="Winged helix' DNA-binding domain"/>
    <property type="match status" value="1"/>
</dbReference>
<dbReference type="PRINTS" id="PR00039">
    <property type="entry name" value="HTHLYSR"/>
</dbReference>
<accession>A0ABR9ATX3</accession>
<reference evidence="6 7" key="1">
    <citation type="submission" date="2020-09" db="EMBL/GenBank/DDBJ databases">
        <title>Paenibacillus sp. CAU 1523 isolated from sand of Haeundae Beach.</title>
        <authorList>
            <person name="Kim W."/>
        </authorList>
    </citation>
    <scope>NUCLEOTIDE SEQUENCE [LARGE SCALE GENOMIC DNA]</scope>
    <source>
        <strain evidence="6 7">CAU 1523</strain>
    </source>
</reference>
<dbReference type="PANTHER" id="PTHR30346">
    <property type="entry name" value="TRANSCRIPTIONAL DUAL REGULATOR HCAR-RELATED"/>
    <property type="match status" value="1"/>
</dbReference>
<evidence type="ECO:0000256" key="1">
    <source>
        <dbReference type="ARBA" id="ARBA00009437"/>
    </source>
</evidence>
<dbReference type="InterPro" id="IPR005119">
    <property type="entry name" value="LysR_subst-bd"/>
</dbReference>
<comment type="caution">
    <text evidence="6">The sequence shown here is derived from an EMBL/GenBank/DDBJ whole genome shotgun (WGS) entry which is preliminary data.</text>
</comment>
<evidence type="ECO:0000259" key="5">
    <source>
        <dbReference type="PROSITE" id="PS50931"/>
    </source>
</evidence>
<keyword evidence="4" id="KW-0804">Transcription</keyword>
<dbReference type="RefSeq" id="WP_192023977.1">
    <property type="nucleotide sequence ID" value="NZ_JACYTN010000002.1"/>
</dbReference>
<keyword evidence="7" id="KW-1185">Reference proteome</keyword>
<dbReference type="SUPFAM" id="SSF53850">
    <property type="entry name" value="Periplasmic binding protein-like II"/>
    <property type="match status" value="1"/>
</dbReference>
<name>A0ABR9ATX3_9BACL</name>
<dbReference type="InterPro" id="IPR036388">
    <property type="entry name" value="WH-like_DNA-bd_sf"/>
</dbReference>
<proteinExistence type="inferred from homology"/>
<comment type="similarity">
    <text evidence="1">Belongs to the LysR transcriptional regulatory family.</text>
</comment>
<evidence type="ECO:0000256" key="3">
    <source>
        <dbReference type="ARBA" id="ARBA00023125"/>
    </source>
</evidence>
<dbReference type="Pfam" id="PF03466">
    <property type="entry name" value="LysR_substrate"/>
    <property type="match status" value="1"/>
</dbReference>
<evidence type="ECO:0000313" key="6">
    <source>
        <dbReference type="EMBL" id="MBD8497560.1"/>
    </source>
</evidence>
<feature type="domain" description="HTH lysR-type" evidence="5">
    <location>
        <begin position="1"/>
        <end position="58"/>
    </location>
</feature>
<dbReference type="InterPro" id="IPR000847">
    <property type="entry name" value="LysR_HTH_N"/>
</dbReference>
<dbReference type="PROSITE" id="PS50931">
    <property type="entry name" value="HTH_LYSR"/>
    <property type="match status" value="1"/>
</dbReference>
<keyword evidence="3" id="KW-0238">DNA-binding</keyword>
<dbReference type="CDD" id="cd05466">
    <property type="entry name" value="PBP2_LTTR_substrate"/>
    <property type="match status" value="1"/>
</dbReference>
<dbReference type="EMBL" id="JACYTN010000002">
    <property type="protein sequence ID" value="MBD8497560.1"/>
    <property type="molecule type" value="Genomic_DNA"/>
</dbReference>
<dbReference type="PANTHER" id="PTHR30346:SF28">
    <property type="entry name" value="HTH-TYPE TRANSCRIPTIONAL REGULATOR CYNR"/>
    <property type="match status" value="1"/>
</dbReference>
<protein>
    <submittedName>
        <fullName evidence="6">LysR family transcriptional regulator</fullName>
    </submittedName>
</protein>
<dbReference type="Gene3D" id="3.40.190.290">
    <property type="match status" value="1"/>
</dbReference>
<dbReference type="InterPro" id="IPR036390">
    <property type="entry name" value="WH_DNA-bd_sf"/>
</dbReference>
<sequence length="324" mass="35640">MEIRQLQYAIQIAEERNFSRAAEKLHIAQPSLSQQLSKLEKEIGVLLFQRTTNSVELTHAGTVFVERAQAIVDSLEQLKKEMFDISQTKAGKVTIGTMPITGSHLLPHVLPSFHRRYPDIELVLTEEPSTSNLVKLTAQGKNDLCLLSLPLSDPSLEYEPILEEEIVLAVPRNHRLAAVNVSDSSTGTTAIPLADVKDEPFIFLKRGQGFRQITMDLCSQAGFEPRIVFESSNIETVQSLVATGMGVALVPAFIATAPRSEFVPQYVALEGQPARTLVLAYRSGRYMSKAAEAFKETLQDTLSAQFGSRVRAATTNSLPSTTIN</sequence>
<organism evidence="6 7">
    <name type="scientific">Paenibacillus arenosi</name>
    <dbReference type="NCBI Taxonomy" id="2774142"/>
    <lineage>
        <taxon>Bacteria</taxon>
        <taxon>Bacillati</taxon>
        <taxon>Bacillota</taxon>
        <taxon>Bacilli</taxon>
        <taxon>Bacillales</taxon>
        <taxon>Paenibacillaceae</taxon>
        <taxon>Paenibacillus</taxon>
    </lineage>
</organism>
<gene>
    <name evidence="6" type="ORF">IFO66_04505</name>
</gene>
<evidence type="ECO:0000256" key="2">
    <source>
        <dbReference type="ARBA" id="ARBA00023015"/>
    </source>
</evidence>